<dbReference type="EMBL" id="FUZT01000015">
    <property type="protein sequence ID" value="SKC86919.1"/>
    <property type="molecule type" value="Genomic_DNA"/>
</dbReference>
<sequence length="338" mass="38443">MNKLRDKRKKNWFYIENAVVDREDLSSNEKLIYMALARYANESDEAFPSYSTLSRKTSLSKRTIINGIKSLIEKKLIKKTKRYSNSSKENNSNLYTIFSAQLPSASGAPPPSKSDEPHAETQHIPRVVFPGEMGALPPSATDAPPSEMGAPPSVIDAPPSETSALPPGATNALPSAPAAPKKDLHKNTNIIKNTNLRNKNYTQIENLRLRYSENQLKIIDEYFDILRWTRKHGKIADSVIIKIYEKWKEFKVDSVMYALSVYINNPKHHDKKENYCYGIMRNATSEQITDCKYIALGNDNSVKYSFVPKDKKNAFNDFKSRADRYSNEELEKILGLRK</sequence>
<name>A0A1T5MGC9_9FIRM</name>
<evidence type="ECO:0000313" key="3">
    <source>
        <dbReference type="Proteomes" id="UP000190285"/>
    </source>
</evidence>
<protein>
    <submittedName>
        <fullName evidence="2">Uncharacterized protein involved in copper resistance</fullName>
    </submittedName>
</protein>
<gene>
    <name evidence="2" type="ORF">SAMN02194393_04598</name>
</gene>
<dbReference type="Proteomes" id="UP000190285">
    <property type="component" value="Unassembled WGS sequence"/>
</dbReference>
<dbReference type="Pfam" id="PF13730">
    <property type="entry name" value="HTH_36"/>
    <property type="match status" value="1"/>
</dbReference>
<feature type="region of interest" description="Disordered" evidence="1">
    <location>
        <begin position="102"/>
        <end position="121"/>
    </location>
</feature>
<dbReference type="InterPro" id="IPR036388">
    <property type="entry name" value="WH-like_DNA-bd_sf"/>
</dbReference>
<dbReference type="Gene3D" id="1.10.10.10">
    <property type="entry name" value="Winged helix-like DNA-binding domain superfamily/Winged helix DNA-binding domain"/>
    <property type="match status" value="1"/>
</dbReference>
<proteinExistence type="predicted"/>
<keyword evidence="3" id="KW-1185">Reference proteome</keyword>
<dbReference type="OrthoDB" id="1958109at2"/>
<organism evidence="2 3">
    <name type="scientific">Maledivibacter halophilus</name>
    <dbReference type="NCBI Taxonomy" id="36842"/>
    <lineage>
        <taxon>Bacteria</taxon>
        <taxon>Bacillati</taxon>
        <taxon>Bacillota</taxon>
        <taxon>Clostridia</taxon>
        <taxon>Peptostreptococcales</taxon>
        <taxon>Caminicellaceae</taxon>
        <taxon>Maledivibacter</taxon>
    </lineage>
</organism>
<dbReference type="AlphaFoldDB" id="A0A1T5MGC9"/>
<dbReference type="STRING" id="36842.SAMN02194393_04598"/>
<evidence type="ECO:0000313" key="2">
    <source>
        <dbReference type="EMBL" id="SKC86919.1"/>
    </source>
</evidence>
<accession>A0A1T5MGC9</accession>
<reference evidence="2 3" key="1">
    <citation type="submission" date="2017-02" db="EMBL/GenBank/DDBJ databases">
        <authorList>
            <person name="Peterson S.W."/>
        </authorList>
    </citation>
    <scope>NUCLEOTIDE SEQUENCE [LARGE SCALE GENOMIC DNA]</scope>
    <source>
        <strain evidence="2 3">M1</strain>
    </source>
</reference>
<feature type="region of interest" description="Disordered" evidence="1">
    <location>
        <begin position="130"/>
        <end position="189"/>
    </location>
</feature>
<evidence type="ECO:0000256" key="1">
    <source>
        <dbReference type="SAM" id="MobiDB-lite"/>
    </source>
</evidence>
<dbReference type="RefSeq" id="WP_079495012.1">
    <property type="nucleotide sequence ID" value="NZ_FUZT01000015.1"/>
</dbReference>